<dbReference type="KEGG" id="fse:DI487_02575"/>
<organism evidence="1 2">
    <name type="scientific">Flavobacterium sediminis</name>
    <dbReference type="NCBI Taxonomy" id="2201181"/>
    <lineage>
        <taxon>Bacteria</taxon>
        <taxon>Pseudomonadati</taxon>
        <taxon>Bacteroidota</taxon>
        <taxon>Flavobacteriia</taxon>
        <taxon>Flavobacteriales</taxon>
        <taxon>Flavobacteriaceae</taxon>
        <taxon>Flavobacterium</taxon>
    </lineage>
</organism>
<dbReference type="InterPro" id="IPR018247">
    <property type="entry name" value="EF_Hand_1_Ca_BS"/>
</dbReference>
<dbReference type="PROSITE" id="PS51257">
    <property type="entry name" value="PROKAR_LIPOPROTEIN"/>
    <property type="match status" value="1"/>
</dbReference>
<dbReference type="PROSITE" id="PS00018">
    <property type="entry name" value="EF_HAND_1"/>
    <property type="match status" value="1"/>
</dbReference>
<dbReference type="EMBL" id="CP029463">
    <property type="protein sequence ID" value="AWM12861.1"/>
    <property type="molecule type" value="Genomic_DNA"/>
</dbReference>
<evidence type="ECO:0008006" key="3">
    <source>
        <dbReference type="Google" id="ProtNLM"/>
    </source>
</evidence>
<dbReference type="OrthoDB" id="997423at2"/>
<dbReference type="RefSeq" id="WP_109568269.1">
    <property type="nucleotide sequence ID" value="NZ_CP029463.1"/>
</dbReference>
<gene>
    <name evidence="1" type="ORF">DI487_02575</name>
</gene>
<evidence type="ECO:0000313" key="1">
    <source>
        <dbReference type="EMBL" id="AWM12861.1"/>
    </source>
</evidence>
<sequence>MRVLIAYISVVSVMFLASCKREEKETPKKVIYEEVKSTAVKEEKKVDTSSIKIADLPILMDGTKYLIHPVGDVRVYDDYSRVYGSSKTNQVSYAISNYNRFELTGYFENLKFQHIDSTAIHSLTDTKMQIQTVTYLNTIAEKFKKHVLVYTLVDHDTNKDGKIDQNDIKSLYLSNIDGTQFTKVSEDYNELIDWNIIEPQKRLYLRSIEDINKNGAFDKKDKVHYHFVDLLADEWKAEEYMPI</sequence>
<protein>
    <recommendedName>
        <fullName evidence="3">EF-hand domain-containing protein</fullName>
    </recommendedName>
</protein>
<proteinExistence type="predicted"/>
<dbReference type="Proteomes" id="UP000245429">
    <property type="component" value="Chromosome"/>
</dbReference>
<accession>A0A2U8QRY8</accession>
<reference evidence="1 2" key="1">
    <citation type="submission" date="2018-05" db="EMBL/GenBank/DDBJ databases">
        <title>Flavobacterium sp. MEBiC07310.</title>
        <authorList>
            <person name="Baek K."/>
        </authorList>
    </citation>
    <scope>NUCLEOTIDE SEQUENCE [LARGE SCALE GENOMIC DNA]</scope>
    <source>
        <strain evidence="1 2">MEBiC07310</strain>
    </source>
</reference>
<dbReference type="AlphaFoldDB" id="A0A2U8QRY8"/>
<evidence type="ECO:0000313" key="2">
    <source>
        <dbReference type="Proteomes" id="UP000245429"/>
    </source>
</evidence>
<keyword evidence="2" id="KW-1185">Reference proteome</keyword>
<name>A0A2U8QRY8_9FLAO</name>